<organism evidence="2 3">
    <name type="scientific">Chlorella ohadii</name>
    <dbReference type="NCBI Taxonomy" id="2649997"/>
    <lineage>
        <taxon>Eukaryota</taxon>
        <taxon>Viridiplantae</taxon>
        <taxon>Chlorophyta</taxon>
        <taxon>core chlorophytes</taxon>
        <taxon>Trebouxiophyceae</taxon>
        <taxon>Chlorellales</taxon>
        <taxon>Chlorellaceae</taxon>
        <taxon>Chlorella clade</taxon>
        <taxon>Chlorella</taxon>
    </lineage>
</organism>
<evidence type="ECO:0000313" key="3">
    <source>
        <dbReference type="Proteomes" id="UP001205105"/>
    </source>
</evidence>
<evidence type="ECO:0000256" key="1">
    <source>
        <dbReference type="SAM" id="MobiDB-lite"/>
    </source>
</evidence>
<reference evidence="2" key="1">
    <citation type="submission" date="2020-11" db="EMBL/GenBank/DDBJ databases">
        <title>Chlorella ohadii genome sequencing and assembly.</title>
        <authorList>
            <person name="Murik O."/>
            <person name="Treves H."/>
            <person name="Kedem I."/>
            <person name="Shotland Y."/>
            <person name="Kaplan A."/>
        </authorList>
    </citation>
    <scope>NUCLEOTIDE SEQUENCE</scope>
    <source>
        <strain evidence="2">1</strain>
    </source>
</reference>
<feature type="region of interest" description="Disordered" evidence="1">
    <location>
        <begin position="1"/>
        <end position="24"/>
    </location>
</feature>
<feature type="compositionally biased region" description="Gly residues" evidence="1">
    <location>
        <begin position="92"/>
        <end position="113"/>
    </location>
</feature>
<accession>A0AAD5H196</accession>
<comment type="caution">
    <text evidence="2">The sequence shown here is derived from an EMBL/GenBank/DDBJ whole genome shotgun (WGS) entry which is preliminary data.</text>
</comment>
<dbReference type="AlphaFoldDB" id="A0AAD5H196"/>
<proteinExistence type="predicted"/>
<dbReference type="Proteomes" id="UP001205105">
    <property type="component" value="Unassembled WGS sequence"/>
</dbReference>
<sequence length="113" mass="11782">MFEIQDISPPPRSLGIHALPPSTHNGDLIEVEGSAYVVQSVVLQYKLVRGRYKRDHCRLEVQGTGRMLANLFLEELYQKEGPTGSDGHSGPSAGGSGNGGSSGGGSGGSGDSR</sequence>
<feature type="region of interest" description="Disordered" evidence="1">
    <location>
        <begin position="79"/>
        <end position="113"/>
    </location>
</feature>
<dbReference type="PANTHER" id="PTHR36397:SF1">
    <property type="entry name" value="OS04G0482900 PROTEIN"/>
    <property type="match status" value="1"/>
</dbReference>
<dbReference type="EMBL" id="JADXDR010000238">
    <property type="protein sequence ID" value="KAI7835672.1"/>
    <property type="molecule type" value="Genomic_DNA"/>
</dbReference>
<name>A0AAD5H196_9CHLO</name>
<keyword evidence="3" id="KW-1185">Reference proteome</keyword>
<protein>
    <submittedName>
        <fullName evidence="2">Uncharacterized protein</fullName>
    </submittedName>
</protein>
<dbReference type="PANTHER" id="PTHR36397">
    <property type="entry name" value="OSJNBA0081L15.1 PROTEIN"/>
    <property type="match status" value="1"/>
</dbReference>
<gene>
    <name evidence="2" type="ORF">COHA_010411</name>
</gene>
<evidence type="ECO:0000313" key="2">
    <source>
        <dbReference type="EMBL" id="KAI7835672.1"/>
    </source>
</evidence>